<dbReference type="InterPro" id="IPR013783">
    <property type="entry name" value="Ig-like_fold"/>
</dbReference>
<keyword evidence="2 4" id="KW-0732">Signal</keyword>
<evidence type="ECO:0000256" key="3">
    <source>
        <dbReference type="ARBA" id="ARBA00022801"/>
    </source>
</evidence>
<sequence length="889" mass="94645">MKKKLHYVLSITMLLFCFSVFGQNNHFKKVADSKQQISIAKGTTYSFDIDQLMGDLTKAQKRGISNEQSNNVVLELPNLKGELESYLIQEASVMAPELQAQYPQIRSYVGYGIDSPSSYLRFSVSPYKGMSGIILSGNEGNTMVIEPGKTNVSTIAISKKDNFNSKSQQFECTTPDVLSKNIEDVAQNANSSADGTLHTFDLAMSVTGEYSTFHGGTLPLVNAAIVSTMTTVNAVFENDFNVTMVLVANNDAVVYLDPSAQPYSSTADAGYNSTLQSTLDTNIGNLNYDIGHLMAGIGNNGNAGCIGCICIAGSKGSAYTTSTNPSGVSFDIDYVAHEMGHQFGGRHTFTFQSEGNGIAQMEPGSGSTIMGYAGITGATDVQSNSDPYFHAISIQQVTSHVATRTCDIETATGNSVPTANAGADLLLPIGTPFRLTGTATDPDTGDALTYCWEQYDENNAATAYPDPTATNSNEPLFRSYLPTDNTTRTFPKLSDLVSLGFNGGQWEKVPTVARTADFRLTVRDNKPGGAANDFDNMVVTWSNAAGPFIVTSQDTAGISWSTGDTETITWDVANTTGAGINVSNVNILLSIDGGLTFDTVLASNVANNGSYDVTAPSAVAPFCRIMVEAVGNAFFNINQKNFSLNSTVTETCNLYESGPLGTAIPDGVATGSGQGQAVGNVINVPEASIIGTDTTIKVNVDITHPELSDMVVQLQHPDGTFIALWGFECVGSSNFDITFAVGSPPVVCGDNITGTFSSSGDLSNFDGLSAAGDWTLIMADFEVGNTGTFNDWSIEFCTTTLGTDDYTLENNFAIYPNPNNGEFNVKFNATSSNVSLELFDIRGRSVYTQGFNNSGAFNETINVGNVQSGMYLLNVNDGSRTFTKKIIVE</sequence>
<keyword evidence="1" id="KW-0645">Protease</keyword>
<keyword evidence="3" id="KW-0378">Hydrolase</keyword>
<evidence type="ECO:0000259" key="5">
    <source>
        <dbReference type="PROSITE" id="PS51829"/>
    </source>
</evidence>
<dbReference type="EMBL" id="VSKM01000007">
    <property type="protein sequence ID" value="TYB74130.1"/>
    <property type="molecule type" value="Genomic_DNA"/>
</dbReference>
<dbReference type="PROSITE" id="PS51829">
    <property type="entry name" value="P_HOMO_B"/>
    <property type="match status" value="1"/>
</dbReference>
<evidence type="ECO:0000313" key="6">
    <source>
        <dbReference type="EMBL" id="TYB74130.1"/>
    </source>
</evidence>
<evidence type="ECO:0000256" key="4">
    <source>
        <dbReference type="SAM" id="SignalP"/>
    </source>
</evidence>
<dbReference type="GO" id="GO:0006508">
    <property type="term" value="P:proteolysis"/>
    <property type="evidence" value="ECO:0007669"/>
    <property type="project" value="UniProtKB-KW"/>
</dbReference>
<dbReference type="NCBIfam" id="TIGR04183">
    <property type="entry name" value="Por_Secre_tail"/>
    <property type="match status" value="1"/>
</dbReference>
<dbReference type="SUPFAM" id="SSF55486">
    <property type="entry name" value="Metalloproteases ('zincins'), catalytic domain"/>
    <property type="match status" value="1"/>
</dbReference>
<proteinExistence type="predicted"/>
<keyword evidence="7" id="KW-1185">Reference proteome</keyword>
<dbReference type="SUPFAM" id="SSF49785">
    <property type="entry name" value="Galactose-binding domain-like"/>
    <property type="match status" value="1"/>
</dbReference>
<feature type="chain" id="PRO_5034685900" evidence="4">
    <location>
        <begin position="23"/>
        <end position="889"/>
    </location>
</feature>
<feature type="domain" description="P/Homo B" evidence="5">
    <location>
        <begin position="647"/>
        <end position="806"/>
    </location>
</feature>
<dbReference type="RefSeq" id="WP_148369816.1">
    <property type="nucleotide sequence ID" value="NZ_VSKM01000007.1"/>
</dbReference>
<dbReference type="GO" id="GO:0004252">
    <property type="term" value="F:serine-type endopeptidase activity"/>
    <property type="evidence" value="ECO:0007669"/>
    <property type="project" value="InterPro"/>
</dbReference>
<name>A0A8H2QLE8_9FLAO</name>
<dbReference type="Pfam" id="PF18962">
    <property type="entry name" value="Por_Secre_tail"/>
    <property type="match status" value="1"/>
</dbReference>
<dbReference type="Gene3D" id="3.40.390.10">
    <property type="entry name" value="Collagenase (Catalytic Domain)"/>
    <property type="match status" value="1"/>
</dbReference>
<dbReference type="InterPro" id="IPR024079">
    <property type="entry name" value="MetalloPept_cat_dom_sf"/>
</dbReference>
<dbReference type="Proteomes" id="UP000323324">
    <property type="component" value="Unassembled WGS sequence"/>
</dbReference>
<organism evidence="6 7">
    <name type="scientific">Bizionia saleffrena</name>
    <dbReference type="NCBI Taxonomy" id="291189"/>
    <lineage>
        <taxon>Bacteria</taxon>
        <taxon>Pseudomonadati</taxon>
        <taxon>Bacteroidota</taxon>
        <taxon>Flavobacteriia</taxon>
        <taxon>Flavobacteriales</taxon>
        <taxon>Flavobacteriaceae</taxon>
        <taxon>Bizionia</taxon>
    </lineage>
</organism>
<protein>
    <submittedName>
        <fullName evidence="6">T9SS type A sorting domain-containing protein</fullName>
    </submittedName>
</protein>
<reference evidence="6 7" key="1">
    <citation type="submission" date="2019-08" db="EMBL/GenBank/DDBJ databases">
        <title>Genomes of Antarctic Bizionia species.</title>
        <authorList>
            <person name="Bowman J.P."/>
        </authorList>
    </citation>
    <scope>NUCLEOTIDE SEQUENCE [LARGE SCALE GENOMIC DNA]</scope>
    <source>
        <strain evidence="6 7">HFD</strain>
    </source>
</reference>
<evidence type="ECO:0000256" key="2">
    <source>
        <dbReference type="ARBA" id="ARBA00022729"/>
    </source>
</evidence>
<comment type="caution">
    <text evidence="6">The sequence shown here is derived from an EMBL/GenBank/DDBJ whole genome shotgun (WGS) entry which is preliminary data.</text>
</comment>
<evidence type="ECO:0000313" key="7">
    <source>
        <dbReference type="Proteomes" id="UP000323324"/>
    </source>
</evidence>
<dbReference type="Pfam" id="PF01483">
    <property type="entry name" value="P_proprotein"/>
    <property type="match status" value="1"/>
</dbReference>
<dbReference type="InterPro" id="IPR008979">
    <property type="entry name" value="Galactose-bd-like_sf"/>
</dbReference>
<dbReference type="InterPro" id="IPR002884">
    <property type="entry name" value="P_dom"/>
</dbReference>
<dbReference type="GO" id="GO:0008237">
    <property type="term" value="F:metallopeptidase activity"/>
    <property type="evidence" value="ECO:0007669"/>
    <property type="project" value="InterPro"/>
</dbReference>
<dbReference type="InterPro" id="IPR026444">
    <property type="entry name" value="Secre_tail"/>
</dbReference>
<accession>A0A8H2QLE8</accession>
<dbReference type="AlphaFoldDB" id="A0A8H2QLE8"/>
<dbReference type="Pfam" id="PF13583">
    <property type="entry name" value="Reprolysin_4"/>
    <property type="match status" value="1"/>
</dbReference>
<feature type="signal peptide" evidence="4">
    <location>
        <begin position="1"/>
        <end position="22"/>
    </location>
</feature>
<dbReference type="Gene3D" id="2.60.120.260">
    <property type="entry name" value="Galactose-binding domain-like"/>
    <property type="match status" value="1"/>
</dbReference>
<gene>
    <name evidence="6" type="ORF">ES676_08070</name>
</gene>
<dbReference type="Gene3D" id="2.60.40.10">
    <property type="entry name" value="Immunoglobulins"/>
    <property type="match status" value="1"/>
</dbReference>
<evidence type="ECO:0000256" key="1">
    <source>
        <dbReference type="ARBA" id="ARBA00022670"/>
    </source>
</evidence>